<dbReference type="InterPro" id="IPR043128">
    <property type="entry name" value="Rev_trsase/Diguanyl_cyclase"/>
</dbReference>
<dbReference type="Pfam" id="PF00990">
    <property type="entry name" value="GGDEF"/>
    <property type="match status" value="1"/>
</dbReference>
<feature type="transmembrane region" description="Helical" evidence="3">
    <location>
        <begin position="134"/>
        <end position="152"/>
    </location>
</feature>
<dbReference type="PANTHER" id="PTHR45138:SF9">
    <property type="entry name" value="DIGUANYLATE CYCLASE DGCM-RELATED"/>
    <property type="match status" value="1"/>
</dbReference>
<protein>
    <recommendedName>
        <fullName evidence="1">diguanylate cyclase</fullName>
        <ecNumber evidence="1">2.7.7.65</ecNumber>
    </recommendedName>
</protein>
<keyword evidence="3" id="KW-0812">Transmembrane</keyword>
<feature type="transmembrane region" description="Helical" evidence="3">
    <location>
        <begin position="44"/>
        <end position="61"/>
    </location>
</feature>
<reference evidence="5 6" key="1">
    <citation type="submission" date="2022-10" db="EMBL/GenBank/DDBJ databases">
        <title>Aestuariibacter sp. AA17 isolated from Montipora capitata coral fragment.</title>
        <authorList>
            <person name="Emsley S.A."/>
            <person name="Pfannmuller K.M."/>
            <person name="Loughran R.M."/>
            <person name="Shlafstein M."/>
            <person name="Papke E."/>
            <person name="Saw J.H."/>
            <person name="Ushijima B."/>
            <person name="Videau P."/>
        </authorList>
    </citation>
    <scope>NUCLEOTIDE SEQUENCE [LARGE SCALE GENOMIC DNA]</scope>
    <source>
        <strain evidence="5 6">AA17</strain>
    </source>
</reference>
<gene>
    <name evidence="5" type="ORF">OE749_02380</name>
</gene>
<dbReference type="InterPro" id="IPR050469">
    <property type="entry name" value="Diguanylate_Cyclase"/>
</dbReference>
<accession>A0ABT3A4D8</accession>
<evidence type="ECO:0000313" key="5">
    <source>
        <dbReference type="EMBL" id="MCV2883544.1"/>
    </source>
</evidence>
<dbReference type="Proteomes" id="UP001652504">
    <property type="component" value="Unassembled WGS sequence"/>
</dbReference>
<dbReference type="PANTHER" id="PTHR45138">
    <property type="entry name" value="REGULATORY COMPONENTS OF SENSORY TRANSDUCTION SYSTEM"/>
    <property type="match status" value="1"/>
</dbReference>
<evidence type="ECO:0000313" key="6">
    <source>
        <dbReference type="Proteomes" id="UP001652504"/>
    </source>
</evidence>
<dbReference type="EC" id="2.7.7.65" evidence="1"/>
<keyword evidence="3" id="KW-1133">Transmembrane helix</keyword>
<sequence>MNAPMEQRIATDLEERALNGAYVYLAAWLIIGGGAGYHLQQPTIFWSLSFALLLLGILRLLAYYSSDTLRRRSKTMWRGLLYFNALIPTLILSSMFAVSMVLPAHQSIYLFLMMANFAFVSGGTVSFSPNRTLSLAYLFCTVAPPFIASVFFATENRVLGMLMALYAIFMSIQVTRLNREYAQLIEQQQKLKALSNKDALTGIGNRRFFDNALSLGWNTHIRTQANLSLLIIDIDHFKRVNDTFGHATGDKVIVKVAETIQRVCQRKSDTVARIGGEEFAVLIAVAHVEDVSRLAERIRDKVSKTFIRHDGEPLSVTVSVGGCVCEPDAAKDQNRMFERADQALYQAKNEGRNRVVILRY</sequence>
<dbReference type="InterPro" id="IPR000160">
    <property type="entry name" value="GGDEF_dom"/>
</dbReference>
<dbReference type="InterPro" id="IPR029787">
    <property type="entry name" value="Nucleotide_cyclase"/>
</dbReference>
<evidence type="ECO:0000256" key="1">
    <source>
        <dbReference type="ARBA" id="ARBA00012528"/>
    </source>
</evidence>
<evidence type="ECO:0000256" key="3">
    <source>
        <dbReference type="SAM" id="Phobius"/>
    </source>
</evidence>
<feature type="transmembrane region" description="Helical" evidence="3">
    <location>
        <begin position="108"/>
        <end position="127"/>
    </location>
</feature>
<proteinExistence type="predicted"/>
<dbReference type="CDD" id="cd01949">
    <property type="entry name" value="GGDEF"/>
    <property type="match status" value="1"/>
</dbReference>
<feature type="transmembrane region" description="Helical" evidence="3">
    <location>
        <begin position="81"/>
        <end position="102"/>
    </location>
</feature>
<organism evidence="5 6">
    <name type="scientific">Fluctibacter corallii</name>
    <dbReference type="NCBI Taxonomy" id="2984329"/>
    <lineage>
        <taxon>Bacteria</taxon>
        <taxon>Pseudomonadati</taxon>
        <taxon>Pseudomonadota</taxon>
        <taxon>Gammaproteobacteria</taxon>
        <taxon>Alteromonadales</taxon>
        <taxon>Alteromonadaceae</taxon>
        <taxon>Fluctibacter</taxon>
    </lineage>
</organism>
<feature type="transmembrane region" description="Helical" evidence="3">
    <location>
        <begin position="21"/>
        <end position="38"/>
    </location>
</feature>
<feature type="domain" description="GGDEF" evidence="4">
    <location>
        <begin position="225"/>
        <end position="360"/>
    </location>
</feature>
<comment type="caution">
    <text evidence="5">The sequence shown here is derived from an EMBL/GenBank/DDBJ whole genome shotgun (WGS) entry which is preliminary data.</text>
</comment>
<keyword evidence="3" id="KW-0472">Membrane</keyword>
<dbReference type="Gene3D" id="3.30.70.270">
    <property type="match status" value="1"/>
</dbReference>
<dbReference type="SUPFAM" id="SSF55073">
    <property type="entry name" value="Nucleotide cyclase"/>
    <property type="match status" value="1"/>
</dbReference>
<comment type="catalytic activity">
    <reaction evidence="2">
        <text>2 GTP = 3',3'-c-di-GMP + 2 diphosphate</text>
        <dbReference type="Rhea" id="RHEA:24898"/>
        <dbReference type="ChEBI" id="CHEBI:33019"/>
        <dbReference type="ChEBI" id="CHEBI:37565"/>
        <dbReference type="ChEBI" id="CHEBI:58805"/>
        <dbReference type="EC" id="2.7.7.65"/>
    </reaction>
</comment>
<evidence type="ECO:0000259" key="4">
    <source>
        <dbReference type="PROSITE" id="PS50887"/>
    </source>
</evidence>
<name>A0ABT3A4D8_9ALTE</name>
<keyword evidence="6" id="KW-1185">Reference proteome</keyword>
<dbReference type="PROSITE" id="PS50887">
    <property type="entry name" value="GGDEF"/>
    <property type="match status" value="1"/>
</dbReference>
<dbReference type="NCBIfam" id="TIGR00254">
    <property type="entry name" value="GGDEF"/>
    <property type="match status" value="1"/>
</dbReference>
<dbReference type="SMART" id="SM00267">
    <property type="entry name" value="GGDEF"/>
    <property type="match status" value="1"/>
</dbReference>
<evidence type="ECO:0000256" key="2">
    <source>
        <dbReference type="ARBA" id="ARBA00034247"/>
    </source>
</evidence>
<dbReference type="RefSeq" id="WP_263710740.1">
    <property type="nucleotide sequence ID" value="NZ_JAOWKX010000001.1"/>
</dbReference>
<dbReference type="EMBL" id="JAOWKX010000001">
    <property type="protein sequence ID" value="MCV2883544.1"/>
    <property type="molecule type" value="Genomic_DNA"/>
</dbReference>